<keyword evidence="1" id="KW-1133">Transmembrane helix</keyword>
<organism evidence="2 3">
    <name type="scientific">Lyticum sinuosum</name>
    <dbReference type="NCBI Taxonomy" id="1332059"/>
    <lineage>
        <taxon>Bacteria</taxon>
        <taxon>Pseudomonadati</taxon>
        <taxon>Pseudomonadota</taxon>
        <taxon>Alphaproteobacteria</taxon>
        <taxon>Rickettsiales</taxon>
        <taxon>Lyticum</taxon>
    </lineage>
</organism>
<gene>
    <name evidence="2" type="ORF">Lyticum_00062</name>
</gene>
<dbReference type="Proteomes" id="UP001289135">
    <property type="component" value="Unassembled WGS sequence"/>
</dbReference>
<keyword evidence="1" id="KW-0472">Membrane</keyword>
<dbReference type="AlphaFoldDB" id="A0AAE5AGL6"/>
<sequence>MLFFLTNLRIINIFLLFIVLYFIEYQYINFKTEKIFADDSLKNFNIYNSNIIKPNADTDNNPAIVTTNKNFNSLNNNNSSTTNNSSNQNNEINTNFIKQEYDTSPGAPDIEIQKKAHNLIAQFSAVLNRRKQDMIKAFINFYFDKDAKFIKKTSLYDSYTPNKIIVEENIALNKDEYEKYIATTITAPLKYAISSKVENIKIINRFMFMATVKFKEITISSVKNNNITENINDKTKNSDNKMKTIFDTRCNIVLRQSATMVINGMNCIEKIIIY</sequence>
<comment type="caution">
    <text evidence="2">The sequence shown here is derived from an EMBL/GenBank/DDBJ whole genome shotgun (WGS) entry which is preliminary data.</text>
</comment>
<feature type="transmembrane region" description="Helical" evidence="1">
    <location>
        <begin position="6"/>
        <end position="23"/>
    </location>
</feature>
<accession>A0AAE5AGL6</accession>
<keyword evidence="1" id="KW-0812">Transmembrane</keyword>
<reference evidence="2" key="1">
    <citation type="submission" date="2023-02" db="EMBL/GenBank/DDBJ databases">
        <title>Host association and intracellularity evolved multiple times independently in the Rickettsiales.</title>
        <authorList>
            <person name="Castelli M."/>
            <person name="Nardi T."/>
            <person name="Gammuto L."/>
            <person name="Bellinzona G."/>
            <person name="Sabaneyeva E."/>
            <person name="Potekhin A."/>
            <person name="Serra V."/>
            <person name="Petroni G."/>
            <person name="Sassera D."/>
        </authorList>
    </citation>
    <scope>NUCLEOTIDE SEQUENCE</scope>
    <source>
        <strain evidence="2">USBL-36I1</strain>
    </source>
</reference>
<evidence type="ECO:0000313" key="2">
    <source>
        <dbReference type="EMBL" id="MDZ5760907.1"/>
    </source>
</evidence>
<dbReference type="RefSeq" id="WP_322498343.1">
    <property type="nucleotide sequence ID" value="NZ_JARGYU010000001.1"/>
</dbReference>
<proteinExistence type="predicted"/>
<name>A0AAE5AGL6_9RICK</name>
<protein>
    <submittedName>
        <fullName evidence="2">Uncharacterized protein</fullName>
    </submittedName>
</protein>
<keyword evidence="3" id="KW-1185">Reference proteome</keyword>
<evidence type="ECO:0000256" key="1">
    <source>
        <dbReference type="SAM" id="Phobius"/>
    </source>
</evidence>
<evidence type="ECO:0000313" key="3">
    <source>
        <dbReference type="Proteomes" id="UP001289135"/>
    </source>
</evidence>
<dbReference type="EMBL" id="JARGYU010000001">
    <property type="protein sequence ID" value="MDZ5760907.1"/>
    <property type="molecule type" value="Genomic_DNA"/>
</dbReference>